<dbReference type="InterPro" id="IPR032698">
    <property type="entry name" value="SirB1_N"/>
</dbReference>
<dbReference type="RefSeq" id="WP_033093225.1">
    <property type="nucleotide sequence ID" value="NZ_JQED01000015.1"/>
</dbReference>
<dbReference type="InterPro" id="IPR011990">
    <property type="entry name" value="TPR-like_helical_dom_sf"/>
</dbReference>
<evidence type="ECO:0000313" key="4">
    <source>
        <dbReference type="Proteomes" id="UP000029843"/>
    </source>
</evidence>
<organism evidence="3 4">
    <name type="scientific">Colwellia psychrerythraea</name>
    <name type="common">Vibrio psychroerythus</name>
    <dbReference type="NCBI Taxonomy" id="28229"/>
    <lineage>
        <taxon>Bacteria</taxon>
        <taxon>Pseudomonadati</taxon>
        <taxon>Pseudomonadota</taxon>
        <taxon>Gammaproteobacteria</taxon>
        <taxon>Alteromonadales</taxon>
        <taxon>Colwelliaceae</taxon>
        <taxon>Colwellia</taxon>
    </lineage>
</organism>
<feature type="domain" description="Protein SirB1 N-terminal" evidence="2">
    <location>
        <begin position="45"/>
        <end position="170"/>
    </location>
</feature>
<proteinExistence type="inferred from homology"/>
<dbReference type="Pfam" id="PF13369">
    <property type="entry name" value="Transglut_core2"/>
    <property type="match status" value="1"/>
</dbReference>
<dbReference type="Proteomes" id="UP000029843">
    <property type="component" value="Unassembled WGS sequence"/>
</dbReference>
<evidence type="ECO:0000256" key="1">
    <source>
        <dbReference type="ARBA" id="ARBA00007100"/>
    </source>
</evidence>
<name>A0A099KSZ5_COLPS</name>
<protein>
    <recommendedName>
        <fullName evidence="2">Protein SirB1 N-terminal domain-containing protein</fullName>
    </recommendedName>
</protein>
<comment type="similarity">
    <text evidence="1">Belongs to the UPF0162 family.</text>
</comment>
<evidence type="ECO:0000259" key="2">
    <source>
        <dbReference type="Pfam" id="PF13369"/>
    </source>
</evidence>
<dbReference type="OrthoDB" id="232498at2"/>
<gene>
    <name evidence="3" type="ORF">ND2E_2448</name>
</gene>
<sequence>MNELFLSELKSVDKDLLQKLVLVEEHVFAGSAAQALHADESLDSLELIISQCVAIISEIESPLEKAEALLNELYFQHLFIDRYQTRWPVSAYSVAKGLNQRAMSPVIKAALVKEIITACGFETDLVFIPNKIMVRLCCDEQYAIIFDAVTGESLDWTELEVRLDELVGDPGERELKAISDSVALVEHLSALKNALIHEQAFDKALTCVDIILSLNPDDPVQRRDRGFLLHQLDCFKVAVDDYRYFVEQCPKDPAAKILKIQLENIDIDNNVLH</sequence>
<dbReference type="Gene3D" id="1.25.40.10">
    <property type="entry name" value="Tetratricopeptide repeat domain"/>
    <property type="match status" value="1"/>
</dbReference>
<dbReference type="EMBL" id="JQED01000015">
    <property type="protein sequence ID" value="KGJ92982.1"/>
    <property type="molecule type" value="Genomic_DNA"/>
</dbReference>
<accession>A0A099KSZ5</accession>
<reference evidence="3 4" key="1">
    <citation type="submission" date="2014-08" db="EMBL/GenBank/DDBJ databases">
        <title>Genomic and Phenotypic Diversity of Colwellia psychrerythraea strains from Disparate Marine Basins.</title>
        <authorList>
            <person name="Techtmann S.M."/>
            <person name="Stelling S.C."/>
            <person name="Utturkar S.M."/>
            <person name="Alshibli N."/>
            <person name="Harris A."/>
            <person name="Brown S.D."/>
            <person name="Hazen T.C."/>
        </authorList>
    </citation>
    <scope>NUCLEOTIDE SEQUENCE [LARGE SCALE GENOMIC DNA]</scope>
    <source>
        <strain evidence="3 4">ND2E</strain>
    </source>
</reference>
<dbReference type="AlphaFoldDB" id="A0A099KSZ5"/>
<dbReference type="Pfam" id="PF13371">
    <property type="entry name" value="TPR_9"/>
    <property type="match status" value="1"/>
</dbReference>
<comment type="caution">
    <text evidence="3">The sequence shown here is derived from an EMBL/GenBank/DDBJ whole genome shotgun (WGS) entry which is preliminary data.</text>
</comment>
<dbReference type="SUPFAM" id="SSF48452">
    <property type="entry name" value="TPR-like"/>
    <property type="match status" value="1"/>
</dbReference>
<dbReference type="PATRIC" id="fig|28229.4.peg.1477"/>
<evidence type="ECO:0000313" key="3">
    <source>
        <dbReference type="EMBL" id="KGJ92982.1"/>
    </source>
</evidence>